<name>A0A1G2JEG1_9BACT</name>
<evidence type="ECO:0000313" key="1">
    <source>
        <dbReference type="EMBL" id="OGZ85427.1"/>
    </source>
</evidence>
<dbReference type="EMBL" id="MHPP01000003">
    <property type="protein sequence ID" value="OGZ85427.1"/>
    <property type="molecule type" value="Genomic_DNA"/>
</dbReference>
<gene>
    <name evidence="1" type="ORF">A2401_03305</name>
</gene>
<comment type="caution">
    <text evidence="1">The sequence shown here is derived from an EMBL/GenBank/DDBJ whole genome shotgun (WGS) entry which is preliminary data.</text>
</comment>
<dbReference type="AlphaFoldDB" id="A0A1G2JEG1"/>
<reference evidence="1 2" key="1">
    <citation type="journal article" date="2016" name="Nat. Commun.">
        <title>Thousands of microbial genomes shed light on interconnected biogeochemical processes in an aquifer system.</title>
        <authorList>
            <person name="Anantharaman K."/>
            <person name="Brown C.T."/>
            <person name="Hug L.A."/>
            <person name="Sharon I."/>
            <person name="Castelle C.J."/>
            <person name="Probst A.J."/>
            <person name="Thomas B.C."/>
            <person name="Singh A."/>
            <person name="Wilkins M.J."/>
            <person name="Karaoz U."/>
            <person name="Brodie E.L."/>
            <person name="Williams K.H."/>
            <person name="Hubbard S.S."/>
            <person name="Banfield J.F."/>
        </authorList>
    </citation>
    <scope>NUCLEOTIDE SEQUENCE [LARGE SCALE GENOMIC DNA]</scope>
</reference>
<evidence type="ECO:0000313" key="2">
    <source>
        <dbReference type="Proteomes" id="UP000177751"/>
    </source>
</evidence>
<sequence>MESQTKVCQNCKQEFVIEPEDFAFYEKMKVPPPTFCWRCRFQRRSAYRNERKAFFNTSLKSGKKVFSLYSKQSNIPVYSDEEWYEDDWDAMQYGRDYDFSKTFFEQFHDIAVSVPHKGSSCEHGNLRSDFVVNSDTAKDSYLVFNTSAMEACAYCNASHRCRECFDSTNMNDCELSYELFLSTKCYRTHFSSQCIDCTNVLFSKNCKGCVDCFGCVNLKNKSHCFFNEQLSKEDYQKSIAELRLNTWSGCMEAKKTAHEFWLKFPIKYIQGVNNLNVLGEYISNSRNIYMGYLVQGADNLRYCQEQMFPGAKDSMDISVWGSPSEICYENAICGYGCFNSKFCVECWPQNVNLEYCMFMENCSDCFASFGLKNKKYCIFNKQYSSDEYKELKKKIIERMDSMPFMDKKGRIYKYGEFFPAEHSPFGYNTSVVSDHFPLAREQVLKEGYNWDDVERTEYETNTDASELPNSINDVKDDIVSKLIACYKCKRAYRIIKAELDFLRQEGLPLPRLCVDCRFADRLSQRNKSQLYHRKCMCDKKHAFHAGHCENEFETSYAPSRPEIVYCEQCYNSEVA</sequence>
<organism evidence="1 2">
    <name type="scientific">Candidatus Staskawiczbacteria bacterium RIFOXYC1_FULL_38_18</name>
    <dbReference type="NCBI Taxonomy" id="1802229"/>
    <lineage>
        <taxon>Bacteria</taxon>
        <taxon>Candidatus Staskawicziibacteriota</taxon>
    </lineage>
</organism>
<protein>
    <submittedName>
        <fullName evidence="1">Uncharacterized protein</fullName>
    </submittedName>
</protein>
<proteinExistence type="predicted"/>
<dbReference type="Proteomes" id="UP000177751">
    <property type="component" value="Unassembled WGS sequence"/>
</dbReference>
<dbReference type="STRING" id="1802229.A2401_03305"/>
<accession>A0A1G2JEG1</accession>